<comment type="caution">
    <text evidence="2">The sequence shown here is derived from an EMBL/GenBank/DDBJ whole genome shotgun (WGS) entry which is preliminary data.</text>
</comment>
<organism evidence="2 3">
    <name type="scientific">Leptospira weilii str. 2006001855</name>
    <dbReference type="NCBI Taxonomy" id="996804"/>
    <lineage>
        <taxon>Bacteria</taxon>
        <taxon>Pseudomonadati</taxon>
        <taxon>Spirochaetota</taxon>
        <taxon>Spirochaetia</taxon>
        <taxon>Leptospirales</taxon>
        <taxon>Leptospiraceae</taxon>
        <taxon>Leptospira</taxon>
    </lineage>
</organism>
<evidence type="ECO:0000313" key="3">
    <source>
        <dbReference type="Proteomes" id="UP000012101"/>
    </source>
</evidence>
<evidence type="ECO:0000313" key="2">
    <source>
        <dbReference type="EMBL" id="EMM70585.1"/>
    </source>
</evidence>
<evidence type="ECO:0000256" key="1">
    <source>
        <dbReference type="SAM" id="Phobius"/>
    </source>
</evidence>
<sequence>MPVGDYCMIAFYSKIPVVPFLKCGNSFLYGKFLAKILVILFTNSLFTKRIGV</sequence>
<dbReference type="AlphaFoldDB" id="M6FDU6"/>
<gene>
    <name evidence="2" type="ORF">LEP1GSC038_1097</name>
</gene>
<accession>M6FDU6</accession>
<keyword evidence="1" id="KW-1133">Transmembrane helix</keyword>
<keyword evidence="1" id="KW-0812">Transmembrane</keyword>
<proteinExistence type="predicted"/>
<dbReference type="Proteomes" id="UP000012101">
    <property type="component" value="Unassembled WGS sequence"/>
</dbReference>
<keyword evidence="1" id="KW-0472">Membrane</keyword>
<protein>
    <submittedName>
        <fullName evidence="2">Uncharacterized protein</fullName>
    </submittedName>
</protein>
<name>M6FDU6_9LEPT</name>
<reference evidence="2 3" key="1">
    <citation type="submission" date="2013-01" db="EMBL/GenBank/DDBJ databases">
        <authorList>
            <person name="Harkins D.M."/>
            <person name="Durkin A.S."/>
            <person name="Brinkac L.M."/>
            <person name="Haft D.H."/>
            <person name="Selengut J.D."/>
            <person name="Sanka R."/>
            <person name="DePew J."/>
            <person name="Purushe J."/>
            <person name="Hospenthal D.R."/>
            <person name="Murray C.K."/>
            <person name="Pimentel G."/>
            <person name="Wasfy M."/>
            <person name="Vinetz J.M."/>
            <person name="Sutton G.G."/>
            <person name="Nierman W.C."/>
            <person name="Fouts D.E."/>
        </authorList>
    </citation>
    <scope>NUCLEOTIDE SEQUENCE [LARGE SCALE GENOMIC DNA]</scope>
    <source>
        <strain evidence="2 3">2006001855</strain>
    </source>
</reference>
<feature type="transmembrane region" description="Helical" evidence="1">
    <location>
        <begin position="27"/>
        <end position="46"/>
    </location>
</feature>
<dbReference type="EMBL" id="AFJM02000074">
    <property type="protein sequence ID" value="EMM70585.1"/>
    <property type="molecule type" value="Genomic_DNA"/>
</dbReference>